<name>A0A8T2VB21_CERRI</name>
<gene>
    <name evidence="2" type="ORF">KP509_02G084100</name>
</gene>
<dbReference type="InterPro" id="IPR039319">
    <property type="entry name" value="ELF3-like"/>
</dbReference>
<dbReference type="PANTHER" id="PTHR34281:SF2">
    <property type="entry name" value="PROTEIN EARLY FLOWERING 3"/>
    <property type="match status" value="1"/>
</dbReference>
<proteinExistence type="predicted"/>
<keyword evidence="3" id="KW-1185">Reference proteome</keyword>
<evidence type="ECO:0000313" key="3">
    <source>
        <dbReference type="Proteomes" id="UP000825935"/>
    </source>
</evidence>
<evidence type="ECO:0008006" key="4">
    <source>
        <dbReference type="Google" id="ProtNLM"/>
    </source>
</evidence>
<feature type="region of interest" description="Disordered" evidence="1">
    <location>
        <begin position="34"/>
        <end position="75"/>
    </location>
</feature>
<dbReference type="AlphaFoldDB" id="A0A8T2VB21"/>
<accession>A0A8T2VB21</accession>
<dbReference type="EMBL" id="CM035407">
    <property type="protein sequence ID" value="KAH7444582.1"/>
    <property type="molecule type" value="Genomic_DNA"/>
</dbReference>
<comment type="caution">
    <text evidence="2">The sequence shown here is derived from an EMBL/GenBank/DDBJ whole genome shotgun (WGS) entry which is preliminary data.</text>
</comment>
<evidence type="ECO:0000256" key="1">
    <source>
        <dbReference type="SAM" id="MobiDB-lite"/>
    </source>
</evidence>
<dbReference type="OrthoDB" id="1939092at2759"/>
<reference evidence="2" key="1">
    <citation type="submission" date="2021-08" db="EMBL/GenBank/DDBJ databases">
        <title>WGS assembly of Ceratopteris richardii.</title>
        <authorList>
            <person name="Marchant D.B."/>
            <person name="Chen G."/>
            <person name="Jenkins J."/>
            <person name="Shu S."/>
            <person name="Leebens-Mack J."/>
            <person name="Grimwood J."/>
            <person name="Schmutz J."/>
            <person name="Soltis P."/>
            <person name="Soltis D."/>
            <person name="Chen Z.-H."/>
        </authorList>
    </citation>
    <scope>NUCLEOTIDE SEQUENCE</scope>
    <source>
        <strain evidence="2">Whitten #5841</strain>
        <tissue evidence="2">Leaf</tissue>
    </source>
</reference>
<feature type="compositionally biased region" description="Polar residues" evidence="1">
    <location>
        <begin position="36"/>
        <end position="52"/>
    </location>
</feature>
<dbReference type="Proteomes" id="UP000825935">
    <property type="component" value="Chromosome 2"/>
</dbReference>
<sequence length="796" mass="86816">MAENTISLYEQFTVPLRRFPKLFERFNPPSIMASCQGRSLSKTSERPSSPSVHSAPLSVPFGSTQSSPNPFIGAAEGNVQCDNLSNDATRRQPEALSDLGENPDVSIAKRSEELLTSQVPSQQFDEEIKVHSLSTNAVDPDMGTEDYREECLSVGDVSLCSPACDEECLSAQPEVCMALGDDPKGSTLTDKVSPKVLEQVQTISHGHEKNDFINICFPEAESSKRRRTLNEVALLNTCVGVQVESKTHEREDSLGSKHVELDELIHSTTAHASQHDDDLVGCKTRLEMGLQSHDNVLIKRIQNDVSSVLAGESTELVAIGENCRVYDESMSGGSSKLKVAGKLPKHLGAGNGHNDLNNGHPSPLLPNSVIQAIGQLQFWKVRLTLLRQQRIFSDQVFELHKLIEVQRLLAGNPDVSINEVYFSSHGNMIIDYEKGDHFSVFNDGEACIQDALGTKVSASEALAKALIVAKGKCKLQTESKDPLITEYLFDKGNAWKPPSSGPKSWAAVAPVQTGFNSYTPLHGGLANEPVLGVPYAFAVQGDGPRVFESPSFPHFPICMQKPICAPSAQSSQEIALASGHHQPHASHKTHFSVSKASNHLGPFVERKQSTHEAPSVLRADKDKQMRATFSCPVSSHVQDFEKDALLSTRALSMFETDTKNVVDTSRGSHFSISNMGPCNEKQNYSKDCEQAAGVVIQRNNTLGKERADMSLDLCKEQGQSYEITRGQNMMSSNSYMNALSLLPLAPTSPSYGFDRGLARRGKGCDGHVIKVVPRTVKSAPDSTASILLSLQNERRQ</sequence>
<protein>
    <recommendedName>
        <fullName evidence="4">Early flowering 3</fullName>
    </recommendedName>
</protein>
<dbReference type="PANTHER" id="PTHR34281">
    <property type="entry name" value="PROTEIN EARLY FLOWERING 3"/>
    <property type="match status" value="1"/>
</dbReference>
<evidence type="ECO:0000313" key="2">
    <source>
        <dbReference type="EMBL" id="KAH7444582.1"/>
    </source>
</evidence>
<organism evidence="2 3">
    <name type="scientific">Ceratopteris richardii</name>
    <name type="common">Triangle waterfern</name>
    <dbReference type="NCBI Taxonomy" id="49495"/>
    <lineage>
        <taxon>Eukaryota</taxon>
        <taxon>Viridiplantae</taxon>
        <taxon>Streptophyta</taxon>
        <taxon>Embryophyta</taxon>
        <taxon>Tracheophyta</taxon>
        <taxon>Polypodiopsida</taxon>
        <taxon>Polypodiidae</taxon>
        <taxon>Polypodiales</taxon>
        <taxon>Pteridineae</taxon>
        <taxon>Pteridaceae</taxon>
        <taxon>Parkerioideae</taxon>
        <taxon>Ceratopteris</taxon>
    </lineage>
</organism>